<feature type="transmembrane region" description="Helical" evidence="1">
    <location>
        <begin position="148"/>
        <end position="168"/>
    </location>
</feature>
<feature type="transmembrane region" description="Helical" evidence="1">
    <location>
        <begin position="109"/>
        <end position="128"/>
    </location>
</feature>
<gene>
    <name evidence="2" type="ORF">PCAL00307_LOCUS2125</name>
</gene>
<reference evidence="2" key="1">
    <citation type="submission" date="2021-01" db="EMBL/GenBank/DDBJ databases">
        <authorList>
            <person name="Corre E."/>
            <person name="Pelletier E."/>
            <person name="Niang G."/>
            <person name="Scheremetjew M."/>
            <person name="Finn R."/>
            <person name="Kale V."/>
            <person name="Holt S."/>
            <person name="Cochrane G."/>
            <person name="Meng A."/>
            <person name="Brown T."/>
            <person name="Cohen L."/>
        </authorList>
    </citation>
    <scope>NUCLEOTIDE SEQUENCE</scope>
    <source>
        <strain evidence="2">CCMP1756</strain>
    </source>
</reference>
<feature type="transmembrane region" description="Helical" evidence="1">
    <location>
        <begin position="174"/>
        <end position="201"/>
    </location>
</feature>
<dbReference type="InterPro" id="IPR009577">
    <property type="entry name" value="Sm_multidrug_ex"/>
</dbReference>
<dbReference type="EMBL" id="HBIW01002521">
    <property type="protein sequence ID" value="CAE0686691.1"/>
    <property type="molecule type" value="Transcribed_RNA"/>
</dbReference>
<proteinExistence type="predicted"/>
<dbReference type="PANTHER" id="PTHR36007">
    <property type="entry name" value="TRANSPORT PROTEIN-RELATED"/>
    <property type="match status" value="1"/>
</dbReference>
<organism evidence="2">
    <name type="scientific">Pelagomonas calceolata</name>
    <dbReference type="NCBI Taxonomy" id="35677"/>
    <lineage>
        <taxon>Eukaryota</taxon>
        <taxon>Sar</taxon>
        <taxon>Stramenopiles</taxon>
        <taxon>Ochrophyta</taxon>
        <taxon>Pelagophyceae</taxon>
        <taxon>Pelagomonadales</taxon>
        <taxon>Pelagomonadaceae</taxon>
        <taxon>Pelagomonas</taxon>
    </lineage>
</organism>
<keyword evidence="1" id="KW-0812">Transmembrane</keyword>
<evidence type="ECO:0000256" key="1">
    <source>
        <dbReference type="SAM" id="Phobius"/>
    </source>
</evidence>
<sequence length="253" mass="25181">MQRLLVLCSAASALRLAPRLAPPRLAKAPAVAAAPRAKRVAQVAAVASLALLAPQPASASHLADVVSAKLRASGFADAWIVATIAAMPVVELRGAIPVGAMMGMPLPKVFFLCVAGNMVPIAPLLLALRSNFVQKLLDKPLSKARAKAGAVSGNARWTALAAFVGVPFPGTGAWTGAMVAFVLGMPFSEAMSSIFAGVIVAGLIMSSLAAAGAKGAAAVVAAIAAAFLWKAAVAGPSEDAGASDADAAEPAAE</sequence>
<protein>
    <recommendedName>
        <fullName evidence="3">Small multi-drug export protein</fullName>
    </recommendedName>
</protein>
<feature type="transmembrane region" description="Helical" evidence="1">
    <location>
        <begin position="70"/>
        <end position="89"/>
    </location>
</feature>
<dbReference type="AlphaFoldDB" id="A0A7S4E3G6"/>
<evidence type="ECO:0008006" key="3">
    <source>
        <dbReference type="Google" id="ProtNLM"/>
    </source>
</evidence>
<name>A0A7S4E3G6_9STRA</name>
<dbReference type="PANTHER" id="PTHR36007:SF2">
    <property type="entry name" value="TRANSPORT PROTEIN-RELATED"/>
    <property type="match status" value="1"/>
</dbReference>
<keyword evidence="1" id="KW-1133">Transmembrane helix</keyword>
<dbReference type="Pfam" id="PF06695">
    <property type="entry name" value="Sm_multidrug_ex"/>
    <property type="match status" value="1"/>
</dbReference>
<accession>A0A7S4E3G6</accession>
<keyword evidence="1" id="KW-0472">Membrane</keyword>
<evidence type="ECO:0000313" key="2">
    <source>
        <dbReference type="EMBL" id="CAE0686691.1"/>
    </source>
</evidence>
<dbReference type="GO" id="GO:0009507">
    <property type="term" value="C:chloroplast"/>
    <property type="evidence" value="ECO:0007669"/>
    <property type="project" value="TreeGrafter"/>
</dbReference>